<dbReference type="AlphaFoldDB" id="B9CZE3"/>
<evidence type="ECO:0000313" key="2">
    <source>
        <dbReference type="Proteomes" id="UP000003082"/>
    </source>
</evidence>
<protein>
    <submittedName>
        <fullName evidence="1">Uncharacterized protein</fullName>
    </submittedName>
</protein>
<reference evidence="1 2" key="1">
    <citation type="submission" date="2008-08" db="EMBL/GenBank/DDBJ databases">
        <authorList>
            <person name="Madupu R."/>
            <person name="Durkin A.S."/>
            <person name="Torralba M."/>
            <person name="Methe B."/>
            <person name="Sutton G.G."/>
            <person name="Strausberg R.L."/>
            <person name="Nelson K.E."/>
        </authorList>
    </citation>
    <scope>NUCLEOTIDE SEQUENCE [LARGE SCALE GENOMIC DNA]</scope>
    <source>
        <strain evidence="1 2">RM3267</strain>
    </source>
</reference>
<evidence type="ECO:0000313" key="1">
    <source>
        <dbReference type="EMBL" id="EEF14948.1"/>
    </source>
</evidence>
<sequence length="39" mass="4443">MKDALRQLQAAAQNLTTIAGEYDWEVDGVKFCDKVKEEK</sequence>
<accession>B9CZE3</accession>
<organism evidence="1 2">
    <name type="scientific">Campylobacter rectus RM3267</name>
    <dbReference type="NCBI Taxonomy" id="553218"/>
    <lineage>
        <taxon>Bacteria</taxon>
        <taxon>Pseudomonadati</taxon>
        <taxon>Campylobacterota</taxon>
        <taxon>Epsilonproteobacteria</taxon>
        <taxon>Campylobacterales</taxon>
        <taxon>Campylobacteraceae</taxon>
        <taxon>Campylobacter</taxon>
    </lineage>
</organism>
<dbReference type="Proteomes" id="UP000003082">
    <property type="component" value="Unassembled WGS sequence"/>
</dbReference>
<comment type="caution">
    <text evidence="1">The sequence shown here is derived from an EMBL/GenBank/DDBJ whole genome shotgun (WGS) entry which is preliminary data.</text>
</comment>
<dbReference type="STRING" id="553218.CAMRE0001_1499"/>
<proteinExistence type="predicted"/>
<dbReference type="EMBL" id="ACFU01000003">
    <property type="protein sequence ID" value="EEF14948.1"/>
    <property type="molecule type" value="Genomic_DNA"/>
</dbReference>
<gene>
    <name evidence="1" type="ORF">CAMRE0001_1499</name>
</gene>
<name>B9CZE3_CAMRE</name>
<keyword evidence="2" id="KW-1185">Reference proteome</keyword>